<dbReference type="AlphaFoldDB" id="A0A1G9QJ65"/>
<dbReference type="RefSeq" id="WP_084335625.1">
    <property type="nucleotide sequence ID" value="NZ_FNFD01000059.1"/>
</dbReference>
<sequence length="318" mass="33797">MSIPSRFLTTHHRAQALFVQSLVSLSPENLSYQLYYAKYLNYGSAFNPAADTSGAMQGIGAAVGQAKENIFALGKSLIQDFAGTSSQLVNGALQSAAQPDQMVQAFNQARTEAEAQAYLYRLQGNPEAAAKVEMEWATELALNLVGTRGGLARSGQLVDGAGEIVGLKKAPPTIEYKPEGSVVRQGNDPVCGSACNTMVIRDVTGGFVDLSEVVEKFTNGIRQTGVNVYEMSTVLAEYGVANKPTVTLTAPQLDKALDAGRSVIVNLNGHFVIVDSVKSVGGASYYMTRDPFMGPRGVLAEILLPVMQRNGNAIIIGE</sequence>
<dbReference type="Gene3D" id="3.90.70.10">
    <property type="entry name" value="Cysteine proteinases"/>
    <property type="match status" value="1"/>
</dbReference>
<name>A0A1G9QJ65_9PSED</name>
<dbReference type="Proteomes" id="UP000198706">
    <property type="component" value="Unassembled WGS sequence"/>
</dbReference>
<gene>
    <name evidence="1" type="ORF">SAMN05216186_1591</name>
</gene>
<evidence type="ECO:0000313" key="1">
    <source>
        <dbReference type="EMBL" id="SDM10851.1"/>
    </source>
</evidence>
<evidence type="ECO:0000313" key="2">
    <source>
        <dbReference type="Proteomes" id="UP000198706"/>
    </source>
</evidence>
<organism evidence="1 2">
    <name type="scientific">Pseudomonas indica</name>
    <dbReference type="NCBI Taxonomy" id="137658"/>
    <lineage>
        <taxon>Bacteria</taxon>
        <taxon>Pseudomonadati</taxon>
        <taxon>Pseudomonadota</taxon>
        <taxon>Gammaproteobacteria</taxon>
        <taxon>Pseudomonadales</taxon>
        <taxon>Pseudomonadaceae</taxon>
        <taxon>Pseudomonas</taxon>
    </lineage>
</organism>
<dbReference type="EMBL" id="FNFD01000059">
    <property type="protein sequence ID" value="SDM10851.1"/>
    <property type="molecule type" value="Genomic_DNA"/>
</dbReference>
<protein>
    <submittedName>
        <fullName evidence="1">Predicted double-glycine peptidase</fullName>
    </submittedName>
</protein>
<keyword evidence="2" id="KW-1185">Reference proteome</keyword>
<proteinExistence type="predicted"/>
<accession>A0A1G9QJ65</accession>
<reference evidence="1 2" key="1">
    <citation type="submission" date="2016-10" db="EMBL/GenBank/DDBJ databases">
        <authorList>
            <person name="de Groot N.N."/>
        </authorList>
    </citation>
    <scope>NUCLEOTIDE SEQUENCE [LARGE SCALE GENOMIC DNA]</scope>
    <source>
        <strain evidence="1 2">JCM 21544</strain>
    </source>
</reference>